<reference evidence="1" key="1">
    <citation type="submission" date="2014-09" db="EMBL/GenBank/DDBJ databases">
        <authorList>
            <person name="Magalhaes I.L.F."/>
            <person name="Oliveira U."/>
            <person name="Santos F.R."/>
            <person name="Vidigal T.H.D.A."/>
            <person name="Brescovit A.D."/>
            <person name="Santos A.J."/>
        </authorList>
    </citation>
    <scope>NUCLEOTIDE SEQUENCE</scope>
    <source>
        <tissue evidence="1">Shoot tissue taken approximately 20 cm above the soil surface</tissue>
    </source>
</reference>
<dbReference type="Pfam" id="PF00106">
    <property type="entry name" value="adh_short"/>
    <property type="match status" value="1"/>
</dbReference>
<dbReference type="SUPFAM" id="SSF51735">
    <property type="entry name" value="NAD(P)-binding Rossmann-fold domains"/>
    <property type="match status" value="1"/>
</dbReference>
<dbReference type="Gene3D" id="3.40.50.720">
    <property type="entry name" value="NAD(P)-binding Rossmann-like Domain"/>
    <property type="match status" value="1"/>
</dbReference>
<dbReference type="InterPro" id="IPR036291">
    <property type="entry name" value="NAD(P)-bd_dom_sf"/>
</dbReference>
<dbReference type="EMBL" id="GBRH01249199">
    <property type="protein sequence ID" value="JAD48696.1"/>
    <property type="molecule type" value="Transcribed_RNA"/>
</dbReference>
<accession>A0A0A9AC64</accession>
<protein>
    <submittedName>
        <fullName evidence="1">Uncharacterized protein</fullName>
    </submittedName>
</protein>
<dbReference type="InterPro" id="IPR055280">
    <property type="entry name" value="TIC32"/>
</dbReference>
<dbReference type="InterPro" id="IPR002347">
    <property type="entry name" value="SDR_fam"/>
</dbReference>
<evidence type="ECO:0000313" key="1">
    <source>
        <dbReference type="EMBL" id="JAD48696.1"/>
    </source>
</evidence>
<dbReference type="PANTHER" id="PTHR48476:SF1">
    <property type="entry name" value="SHORT-CHAIN DEHYDROGENASE TIC 32, CHLOROPLASTIC-LIKE"/>
    <property type="match status" value="1"/>
</dbReference>
<reference evidence="1" key="2">
    <citation type="journal article" date="2015" name="Data Brief">
        <title>Shoot transcriptome of the giant reed, Arundo donax.</title>
        <authorList>
            <person name="Barrero R.A."/>
            <person name="Guerrero F.D."/>
            <person name="Moolhuijzen P."/>
            <person name="Goolsby J.A."/>
            <person name="Tidwell J."/>
            <person name="Bellgard S.E."/>
            <person name="Bellgard M.I."/>
        </authorList>
    </citation>
    <scope>NUCLEOTIDE SEQUENCE</scope>
    <source>
        <tissue evidence="1">Shoot tissue taken approximately 20 cm above the soil surface</tissue>
    </source>
</reference>
<name>A0A0A9AC64_ARUDO</name>
<dbReference type="AlphaFoldDB" id="A0A0A9AC64"/>
<sequence length="120" mass="12786">MWGLLKRGRSLSGFSPSSTAEEVTAGIDGSGLFAIVTGASSGIGAETCRVLALRGVLVVMAVRNLSAGDLVRDEIVRQVPTAKFEILELDLSSMSSVRRFVVNFNALNLPLNIRTLFSTD</sequence>
<proteinExistence type="predicted"/>
<dbReference type="PANTHER" id="PTHR48476">
    <property type="entry name" value="SHORT-CHAIN DEHYDROGENASE TIC 32, CHLOROPLASTIC-LIKE"/>
    <property type="match status" value="1"/>
</dbReference>
<organism evidence="1">
    <name type="scientific">Arundo donax</name>
    <name type="common">Giant reed</name>
    <name type="synonym">Donax arundinaceus</name>
    <dbReference type="NCBI Taxonomy" id="35708"/>
    <lineage>
        <taxon>Eukaryota</taxon>
        <taxon>Viridiplantae</taxon>
        <taxon>Streptophyta</taxon>
        <taxon>Embryophyta</taxon>
        <taxon>Tracheophyta</taxon>
        <taxon>Spermatophyta</taxon>
        <taxon>Magnoliopsida</taxon>
        <taxon>Liliopsida</taxon>
        <taxon>Poales</taxon>
        <taxon>Poaceae</taxon>
        <taxon>PACMAD clade</taxon>
        <taxon>Arundinoideae</taxon>
        <taxon>Arundineae</taxon>
        <taxon>Arundo</taxon>
    </lineage>
</organism>